<dbReference type="PANTHER" id="PTHR44196:SF1">
    <property type="entry name" value="DEHYDROGENASE_REDUCTASE SDR FAMILY MEMBER 7B"/>
    <property type="match status" value="1"/>
</dbReference>
<dbReference type="PANTHER" id="PTHR44196">
    <property type="entry name" value="DEHYDROGENASE/REDUCTASE SDR FAMILY MEMBER 7B"/>
    <property type="match status" value="1"/>
</dbReference>
<organism evidence="4 5">
    <name type="scientific">Neolewinella xylanilytica</name>
    <dbReference type="NCBI Taxonomy" id="1514080"/>
    <lineage>
        <taxon>Bacteria</taxon>
        <taxon>Pseudomonadati</taxon>
        <taxon>Bacteroidota</taxon>
        <taxon>Saprospiria</taxon>
        <taxon>Saprospirales</taxon>
        <taxon>Lewinellaceae</taxon>
        <taxon>Neolewinella</taxon>
    </lineage>
</organism>
<dbReference type="PRINTS" id="PR00081">
    <property type="entry name" value="GDHRDH"/>
</dbReference>
<dbReference type="Pfam" id="PF00106">
    <property type="entry name" value="adh_short"/>
    <property type="match status" value="1"/>
</dbReference>
<reference evidence="4 5" key="1">
    <citation type="submission" date="2018-02" db="EMBL/GenBank/DDBJ databases">
        <title>Genomic Encyclopedia of Archaeal and Bacterial Type Strains, Phase II (KMG-II): from individual species to whole genera.</title>
        <authorList>
            <person name="Goeker M."/>
        </authorList>
    </citation>
    <scope>NUCLEOTIDE SEQUENCE [LARGE SCALE GENOMIC DNA]</scope>
    <source>
        <strain evidence="4 5">DSM 29526</strain>
    </source>
</reference>
<dbReference type="EMBL" id="PTJC01000006">
    <property type="protein sequence ID" value="PPK86257.1"/>
    <property type="molecule type" value="Genomic_DNA"/>
</dbReference>
<dbReference type="Gene3D" id="3.40.50.720">
    <property type="entry name" value="NAD(P)-binding Rossmann-like Domain"/>
    <property type="match status" value="1"/>
</dbReference>
<evidence type="ECO:0000313" key="4">
    <source>
        <dbReference type="EMBL" id="PPK86257.1"/>
    </source>
</evidence>
<proteinExistence type="inferred from homology"/>
<dbReference type="PRINTS" id="PR00080">
    <property type="entry name" value="SDRFAMILY"/>
</dbReference>
<dbReference type="AlphaFoldDB" id="A0A2S6I506"/>
<dbReference type="SUPFAM" id="SSF51735">
    <property type="entry name" value="NAD(P)-binding Rossmann-fold domains"/>
    <property type="match status" value="1"/>
</dbReference>
<accession>A0A2S6I506</accession>
<dbReference type="InterPro" id="IPR002347">
    <property type="entry name" value="SDR_fam"/>
</dbReference>
<dbReference type="Proteomes" id="UP000237662">
    <property type="component" value="Unassembled WGS sequence"/>
</dbReference>
<comment type="caution">
    <text evidence="4">The sequence shown here is derived from an EMBL/GenBank/DDBJ whole genome shotgun (WGS) entry which is preliminary data.</text>
</comment>
<evidence type="ECO:0000256" key="2">
    <source>
        <dbReference type="ARBA" id="ARBA00023002"/>
    </source>
</evidence>
<dbReference type="GO" id="GO:0016491">
    <property type="term" value="F:oxidoreductase activity"/>
    <property type="evidence" value="ECO:0007669"/>
    <property type="project" value="UniProtKB-KW"/>
</dbReference>
<evidence type="ECO:0000256" key="3">
    <source>
        <dbReference type="RuleBase" id="RU000363"/>
    </source>
</evidence>
<sequence length="256" mass="28657">MQKSIFITGAAGGFGRACARLFASKGYYLGLFDVSEDGLSEMAEEYGAQRCCTQRLDVTDAEDCRQAIAYFGRHTGGRMHVLLNNAGIMGVGEFEQRELADELRIVDVNLKGPMNVAYHAYPLLRDTPGARLINLGSASALHGNPELVAYSLSKRAVNSFTESLDIGWAKDDIHVCDVNPMYARTNMMATNREFLRKLPERDIRLTAEDVAEAIYATLQDKRVHHYVGLDTKVYATAGKLLPFWLRRWVLRRVIGY</sequence>
<protein>
    <submittedName>
        <fullName evidence="4">Short-subunit dehydrogenase</fullName>
    </submittedName>
</protein>
<evidence type="ECO:0000313" key="5">
    <source>
        <dbReference type="Proteomes" id="UP000237662"/>
    </source>
</evidence>
<evidence type="ECO:0000256" key="1">
    <source>
        <dbReference type="ARBA" id="ARBA00006484"/>
    </source>
</evidence>
<name>A0A2S6I506_9BACT</name>
<keyword evidence="2" id="KW-0560">Oxidoreductase</keyword>
<dbReference type="GO" id="GO:0016020">
    <property type="term" value="C:membrane"/>
    <property type="evidence" value="ECO:0007669"/>
    <property type="project" value="TreeGrafter"/>
</dbReference>
<comment type="similarity">
    <text evidence="1 3">Belongs to the short-chain dehydrogenases/reductases (SDR) family.</text>
</comment>
<dbReference type="NCBIfam" id="NF006123">
    <property type="entry name" value="PRK08267.1"/>
    <property type="match status" value="1"/>
</dbReference>
<dbReference type="RefSeq" id="WP_170067729.1">
    <property type="nucleotide sequence ID" value="NZ_PTJC01000006.1"/>
</dbReference>
<dbReference type="InterPro" id="IPR036291">
    <property type="entry name" value="NAD(P)-bd_dom_sf"/>
</dbReference>
<gene>
    <name evidence="4" type="ORF">CLV84_3180</name>
</gene>
<keyword evidence="5" id="KW-1185">Reference proteome</keyword>